<organism evidence="6 7">
    <name type="scientific">Lobosporangium transversale</name>
    <dbReference type="NCBI Taxonomy" id="64571"/>
    <lineage>
        <taxon>Eukaryota</taxon>
        <taxon>Fungi</taxon>
        <taxon>Fungi incertae sedis</taxon>
        <taxon>Mucoromycota</taxon>
        <taxon>Mortierellomycotina</taxon>
        <taxon>Mortierellomycetes</taxon>
        <taxon>Mortierellales</taxon>
        <taxon>Mortierellaceae</taxon>
        <taxon>Lobosporangium</taxon>
    </lineage>
</organism>
<dbReference type="PANTHER" id="PTHR14742:SF0">
    <property type="entry name" value="RIBONUCLEASE P PROTEIN SUBUNIT P21"/>
    <property type="match status" value="1"/>
</dbReference>
<dbReference type="Proteomes" id="UP000193648">
    <property type="component" value="Unassembled WGS sequence"/>
</dbReference>
<dbReference type="Pfam" id="PF04032">
    <property type="entry name" value="Rpr2"/>
    <property type="match status" value="1"/>
</dbReference>
<feature type="compositionally biased region" description="Polar residues" evidence="5">
    <location>
        <begin position="50"/>
        <end position="63"/>
    </location>
</feature>
<evidence type="ECO:0000256" key="3">
    <source>
        <dbReference type="ARBA" id="ARBA00022833"/>
    </source>
</evidence>
<accession>A0A1Y2H2C9</accession>
<dbReference type="GO" id="GO:0008033">
    <property type="term" value="P:tRNA processing"/>
    <property type="evidence" value="ECO:0007669"/>
    <property type="project" value="UniProtKB-KW"/>
</dbReference>
<dbReference type="InterPro" id="IPR007175">
    <property type="entry name" value="Rpr2/Snm1/Rpp21"/>
</dbReference>
<protein>
    <recommendedName>
        <fullName evidence="8">RNAse P Rpr2/Rpp21/SNM1 subunit domain-domain-containing protein</fullName>
    </recommendedName>
</protein>
<dbReference type="RefSeq" id="XP_021886381.1">
    <property type="nucleotide sequence ID" value="XM_022022389.1"/>
</dbReference>
<keyword evidence="7" id="KW-1185">Reference proteome</keyword>
<dbReference type="STRING" id="64571.A0A1Y2H2C9"/>
<evidence type="ECO:0000313" key="6">
    <source>
        <dbReference type="EMBL" id="ORZ28708.1"/>
    </source>
</evidence>
<dbReference type="GO" id="GO:0046872">
    <property type="term" value="F:metal ion binding"/>
    <property type="evidence" value="ECO:0007669"/>
    <property type="project" value="UniProtKB-KW"/>
</dbReference>
<evidence type="ECO:0000256" key="4">
    <source>
        <dbReference type="ARBA" id="ARBA00038402"/>
    </source>
</evidence>
<dbReference type="EMBL" id="MCFF01000001">
    <property type="protein sequence ID" value="ORZ28708.1"/>
    <property type="molecule type" value="Genomic_DNA"/>
</dbReference>
<sequence>MAKKDKKGTEGAVQNREIFQRMNFLYQAAMCMATITCPSLTNFSTSTQMNLSGGGQSTIKQPDTSIATTTPSTTTISNSEDSTIASEVVAPVAIDIEMRNSTNSSIAADMEDVQQAAAEEITKVTDNITTRSDSRRKLSRRQKRELLRLRKTKIAMEQISQDETHQSLINKKVTLNSKKCDLYPLSGTARFYASTLREVGRKNVIRIGPVIKRSICQRCEAILIPSISCEVRIQSMPQLHTQVICTACGAFRRYYCMPGKGVEGDRWELDRASTEVAIKKEETIEAEEVEAKTMMDST</sequence>
<name>A0A1Y2H2C9_9FUNG</name>
<keyword evidence="2" id="KW-0479">Metal-binding</keyword>
<dbReference type="PANTHER" id="PTHR14742">
    <property type="entry name" value="RIBONUCLEASE P SUBUNIT P21"/>
    <property type="match status" value="1"/>
</dbReference>
<proteinExistence type="inferred from homology"/>
<reference evidence="6 7" key="1">
    <citation type="submission" date="2016-07" db="EMBL/GenBank/DDBJ databases">
        <title>Pervasive Adenine N6-methylation of Active Genes in Fungi.</title>
        <authorList>
            <consortium name="DOE Joint Genome Institute"/>
            <person name="Mondo S.J."/>
            <person name="Dannebaum R.O."/>
            <person name="Kuo R.C."/>
            <person name="Labutti K."/>
            <person name="Haridas S."/>
            <person name="Kuo A."/>
            <person name="Salamov A."/>
            <person name="Ahrendt S.R."/>
            <person name="Lipzen A."/>
            <person name="Sullivan W."/>
            <person name="Andreopoulos W.B."/>
            <person name="Clum A."/>
            <person name="Lindquist E."/>
            <person name="Daum C."/>
            <person name="Ramamoorthy G.K."/>
            <person name="Gryganskyi A."/>
            <person name="Culley D."/>
            <person name="Magnuson J.K."/>
            <person name="James T.Y."/>
            <person name="O'Malley M.A."/>
            <person name="Stajich J.E."/>
            <person name="Spatafora J.W."/>
            <person name="Visel A."/>
            <person name="Grigoriev I.V."/>
        </authorList>
    </citation>
    <scope>NUCLEOTIDE SEQUENCE [LARGE SCALE GENOMIC DNA]</scope>
    <source>
        <strain evidence="6 7">NRRL 3116</strain>
    </source>
</reference>
<dbReference type="AlphaFoldDB" id="A0A1Y2H2C9"/>
<evidence type="ECO:0000256" key="5">
    <source>
        <dbReference type="SAM" id="MobiDB-lite"/>
    </source>
</evidence>
<evidence type="ECO:0000313" key="7">
    <source>
        <dbReference type="Proteomes" id="UP000193648"/>
    </source>
</evidence>
<feature type="compositionally biased region" description="Low complexity" evidence="5">
    <location>
        <begin position="64"/>
        <end position="79"/>
    </location>
</feature>
<evidence type="ECO:0000256" key="1">
    <source>
        <dbReference type="ARBA" id="ARBA00022694"/>
    </source>
</evidence>
<dbReference type="InParanoid" id="A0A1Y2H2C9"/>
<comment type="similarity">
    <text evidence="4">Belongs to the eukaryotic/archaeal RNase P protein component 4 family.</text>
</comment>
<dbReference type="GeneID" id="33564233"/>
<comment type="caution">
    <text evidence="6">The sequence shown here is derived from an EMBL/GenBank/DDBJ whole genome shotgun (WGS) entry which is preliminary data.</text>
</comment>
<gene>
    <name evidence="6" type="ORF">BCR41DRAFT_343934</name>
</gene>
<dbReference type="GO" id="GO:0005655">
    <property type="term" value="C:nucleolar ribonuclease P complex"/>
    <property type="evidence" value="ECO:0007669"/>
    <property type="project" value="TreeGrafter"/>
</dbReference>
<dbReference type="Gene3D" id="6.20.50.20">
    <property type="match status" value="1"/>
</dbReference>
<evidence type="ECO:0000256" key="2">
    <source>
        <dbReference type="ARBA" id="ARBA00022723"/>
    </source>
</evidence>
<feature type="region of interest" description="Disordered" evidence="5">
    <location>
        <begin position="50"/>
        <end position="82"/>
    </location>
</feature>
<dbReference type="OrthoDB" id="128536at2759"/>
<keyword evidence="3" id="KW-0862">Zinc</keyword>
<evidence type="ECO:0008006" key="8">
    <source>
        <dbReference type="Google" id="ProtNLM"/>
    </source>
</evidence>
<keyword evidence="1" id="KW-0819">tRNA processing</keyword>